<evidence type="ECO:0000256" key="1">
    <source>
        <dbReference type="SAM" id="Coils"/>
    </source>
</evidence>
<feature type="coiled-coil region" evidence="1">
    <location>
        <begin position="158"/>
        <end position="231"/>
    </location>
</feature>
<feature type="coiled-coil region" evidence="1">
    <location>
        <begin position="437"/>
        <end position="536"/>
    </location>
</feature>
<organism evidence="2 3">
    <name type="scientific">Tritrichomonas musculus</name>
    <dbReference type="NCBI Taxonomy" id="1915356"/>
    <lineage>
        <taxon>Eukaryota</taxon>
        <taxon>Metamonada</taxon>
        <taxon>Parabasalia</taxon>
        <taxon>Tritrichomonadida</taxon>
        <taxon>Tritrichomonadidae</taxon>
        <taxon>Tritrichomonas</taxon>
    </lineage>
</organism>
<accession>A0ABR2KN08</accession>
<protein>
    <submittedName>
        <fullName evidence="2">Uncharacterized protein</fullName>
    </submittedName>
</protein>
<keyword evidence="1" id="KW-0175">Coiled coil</keyword>
<sequence length="619" mass="72062">MEASKFDLPSHLAKAKEIAIDGLDRSSVFDCLEMKISEATKLKEENLYLNTQIKILTESMKLQEAEYAFQRNEYEQEIQMHKTNEENLKQSLLKFETQAPIDIEIYQKYQDLQENYDNALKRIKELEEGPQKYQNKYNKIRTAYQELQASIPKFQKKIDRRNKAIEDLTQQIQKKDEEMNNLLKNSGMNSSSSQISIQKMNQKFQRQTAKLQQLEARNAEVEKQLSHCESEFEVLNDILDIKSPIQDEWVEVRNKIKSLIENVSNNKNDENAVKSNDNSEITITNTIANNSNTAAELKIKSDQKNEQNENIRELEMKLLDVNDAYKRATRFASQQKIRSIFARTIAKNHSFLINKISELHDVMFESEPQTFRPFVLMAVFLIRWFKIKQHTISSDFDEVSLLSFSASPKLSFSQKIDKLQSKYVELTTDLINSKKSLIEFQQKVDSLQATIDQNEANTEGQRNELAAAKDTIESLKEYSNSIQEELALAIPPEKFEETLTKVTYLELEIDSLSLKVKKLNEEMEDKDILIQDLSREIKANDFIKESKEEEIKDIRKISEDRCHEIEVLRAKLKDKTKELLALERLIHQTNPLLLNSVTLKDENQEQNNINPAFLRSPTK</sequence>
<dbReference type="Gene3D" id="1.10.287.1490">
    <property type="match status" value="2"/>
</dbReference>
<feature type="coiled-coil region" evidence="1">
    <location>
        <begin position="294"/>
        <end position="324"/>
    </location>
</feature>
<keyword evidence="3" id="KW-1185">Reference proteome</keyword>
<proteinExistence type="predicted"/>
<comment type="caution">
    <text evidence="2">The sequence shown here is derived from an EMBL/GenBank/DDBJ whole genome shotgun (WGS) entry which is preliminary data.</text>
</comment>
<reference evidence="2 3" key="1">
    <citation type="submission" date="2024-04" db="EMBL/GenBank/DDBJ databases">
        <title>Tritrichomonas musculus Genome.</title>
        <authorList>
            <person name="Alves-Ferreira E."/>
            <person name="Grigg M."/>
            <person name="Lorenzi H."/>
            <person name="Galac M."/>
        </authorList>
    </citation>
    <scope>NUCLEOTIDE SEQUENCE [LARGE SCALE GENOMIC DNA]</scope>
    <source>
        <strain evidence="2 3">EAF2021</strain>
    </source>
</reference>
<gene>
    <name evidence="2" type="ORF">M9Y10_029604</name>
</gene>
<dbReference type="EMBL" id="JAPFFF010000004">
    <property type="protein sequence ID" value="KAK8892378.1"/>
    <property type="molecule type" value="Genomic_DNA"/>
</dbReference>
<evidence type="ECO:0000313" key="3">
    <source>
        <dbReference type="Proteomes" id="UP001470230"/>
    </source>
</evidence>
<feature type="coiled-coil region" evidence="1">
    <location>
        <begin position="71"/>
        <end position="129"/>
    </location>
</feature>
<name>A0ABR2KN08_9EUKA</name>
<dbReference type="Proteomes" id="UP001470230">
    <property type="component" value="Unassembled WGS sequence"/>
</dbReference>
<evidence type="ECO:0000313" key="2">
    <source>
        <dbReference type="EMBL" id="KAK8892378.1"/>
    </source>
</evidence>